<sequence length="667" mass="76323">MRTQTPKLGHKTLLFLLCFIGFLTPHDVVAVQILSKSKLEKCEKTSDSGNLNCTKKIVLNMAVPSGASGGEASIVAEIVEVEENSSQKMQNFRIPPVLTVNKSAAYALYELTYIRDVAFKPEEYYVKTRKCERDAEAKVVKISNLLSLWASAAGTFIMWKCVFHVFGIGQRSVGFSVLIQVKTGSKVSEVFVGPENRTAISNDNFLRVNLIGDFVGYTNIPSFEDFYLVIPRQGGPGQPQNLGRNLSMWMLLERVRFSLDGVECNKIGVSYEAFNGQPNFCSSPFWSCLHNQLWNFWEADQNRIERNQLPLYGVEGRFERINQHPNAGTHLFSIGVTEVINTNLLIELSADDVEYVYQRSPGKIISINVPTFEALTQFGTATITATNTGEVEASYSLTFDCSSDVTLMEPKETTTRAFKLYPATDQAAKYVCAAILKDSDYKEVDRAECQFSTTSTVLDNGSQGNPFNPPKTGTTGFFDSVESIWNNLWNILVDFVTGKTCRRKCPRFFDFRCHIQYICMSWVVMFGLLLAIFPTVVVLLWLLHQKGLFDPLYDWWEDHFWDNNQHTKDIRKHRSDVEHSHTHVHKHHGHEARNHKHGSHHKRRNIHNDHRHNQFERGSDYYYHLHHVHKDKPKHGRRKHSSIMQKVDENTGYHGHKKERRLTKDYS</sequence>
<feature type="compositionally biased region" description="Basic residues" evidence="11">
    <location>
        <begin position="582"/>
        <end position="604"/>
    </location>
</feature>
<keyword evidence="9" id="KW-1015">Disulfide bond</keyword>
<reference evidence="15 16" key="1">
    <citation type="submission" date="2018-02" db="EMBL/GenBank/DDBJ databases">
        <title>Draft genome of wild Prunus yedoensis var. nudiflora.</title>
        <authorList>
            <person name="Baek S."/>
            <person name="Kim J.-H."/>
            <person name="Choi K."/>
            <person name="Kim G.-B."/>
            <person name="Cho A."/>
            <person name="Jang H."/>
            <person name="Shin C.-H."/>
            <person name="Yu H.-J."/>
            <person name="Mun J.-H."/>
        </authorList>
    </citation>
    <scope>NUCLEOTIDE SEQUENCE [LARGE SCALE GENOMIC DNA]</scope>
    <source>
        <strain evidence="16">cv. Jeju island</strain>
        <tissue evidence="15">Leaf</tissue>
    </source>
</reference>
<dbReference type="InterPro" id="IPR018928">
    <property type="entry name" value="HAP2/GCS1_dom"/>
</dbReference>
<feature type="region of interest" description="Disordered" evidence="11">
    <location>
        <begin position="579"/>
        <end position="604"/>
    </location>
</feature>
<dbReference type="GO" id="GO:0008289">
    <property type="term" value="F:lipid binding"/>
    <property type="evidence" value="ECO:0007669"/>
    <property type="project" value="UniProtKB-KW"/>
</dbReference>
<evidence type="ECO:0000256" key="2">
    <source>
        <dbReference type="ARBA" id="ARBA00010929"/>
    </source>
</evidence>
<dbReference type="OrthoDB" id="272303at2759"/>
<name>A0A314XQX9_PRUYE</name>
<comment type="subcellular location">
    <subcellularLocation>
        <location evidence="1">Cell membrane</location>
        <topology evidence="1">Single-pass type I membrane protein</topology>
    </subcellularLocation>
</comment>
<feature type="domain" description="Generative cell specific-1/HAP2" evidence="14">
    <location>
        <begin position="159"/>
        <end position="520"/>
    </location>
</feature>
<evidence type="ECO:0000256" key="8">
    <source>
        <dbReference type="ARBA" id="ARBA00023136"/>
    </source>
</evidence>
<evidence type="ECO:0000256" key="13">
    <source>
        <dbReference type="SAM" id="SignalP"/>
    </source>
</evidence>
<proteinExistence type="inferred from homology"/>
<dbReference type="AlphaFoldDB" id="A0A314XQX9"/>
<feature type="region of interest" description="Disordered" evidence="11">
    <location>
        <begin position="629"/>
        <end position="667"/>
    </location>
</feature>
<organism evidence="15 16">
    <name type="scientific">Prunus yedoensis var. nudiflora</name>
    <dbReference type="NCBI Taxonomy" id="2094558"/>
    <lineage>
        <taxon>Eukaryota</taxon>
        <taxon>Viridiplantae</taxon>
        <taxon>Streptophyta</taxon>
        <taxon>Embryophyta</taxon>
        <taxon>Tracheophyta</taxon>
        <taxon>Spermatophyta</taxon>
        <taxon>Magnoliopsida</taxon>
        <taxon>eudicotyledons</taxon>
        <taxon>Gunneridae</taxon>
        <taxon>Pentapetalae</taxon>
        <taxon>rosids</taxon>
        <taxon>fabids</taxon>
        <taxon>Rosales</taxon>
        <taxon>Rosaceae</taxon>
        <taxon>Amygdaloideae</taxon>
        <taxon>Amygdaleae</taxon>
        <taxon>Prunus</taxon>
    </lineage>
</organism>
<dbReference type="Pfam" id="PF10699">
    <property type="entry name" value="HAP2-GCS1"/>
    <property type="match status" value="2"/>
</dbReference>
<dbReference type="GO" id="GO:0005886">
    <property type="term" value="C:plasma membrane"/>
    <property type="evidence" value="ECO:0007669"/>
    <property type="project" value="UniProtKB-SubCell"/>
</dbReference>
<keyword evidence="7" id="KW-0446">Lipid-binding</keyword>
<evidence type="ECO:0000259" key="14">
    <source>
        <dbReference type="Pfam" id="PF10699"/>
    </source>
</evidence>
<evidence type="ECO:0000256" key="9">
    <source>
        <dbReference type="ARBA" id="ARBA00023157"/>
    </source>
</evidence>
<dbReference type="PANTHER" id="PTHR31764:SF0">
    <property type="entry name" value="GENERATIVE CELL SPECIFIC-1_HAP2 DOMAIN-CONTAINING PROTEIN"/>
    <property type="match status" value="1"/>
</dbReference>
<gene>
    <name evidence="15" type="ORF">Pyn_37224</name>
</gene>
<evidence type="ECO:0000256" key="5">
    <source>
        <dbReference type="ARBA" id="ARBA00022729"/>
    </source>
</evidence>
<feature type="transmembrane region" description="Helical" evidence="12">
    <location>
        <begin position="522"/>
        <end position="543"/>
    </location>
</feature>
<evidence type="ECO:0000313" key="15">
    <source>
        <dbReference type="EMBL" id="PQP96581.1"/>
    </source>
</evidence>
<accession>A0A314XQX9</accession>
<evidence type="ECO:0000256" key="3">
    <source>
        <dbReference type="ARBA" id="ARBA00022475"/>
    </source>
</evidence>
<comment type="caution">
    <text evidence="15">The sequence shown here is derived from an EMBL/GenBank/DDBJ whole genome shotgun (WGS) entry which is preliminary data.</text>
</comment>
<dbReference type="PANTHER" id="PTHR31764">
    <property type="entry name" value="PROTEIN HAPLESS 2"/>
    <property type="match status" value="1"/>
</dbReference>
<comment type="similarity">
    <text evidence="2">Belongs to the HAP2/GCS1 family.</text>
</comment>
<dbReference type="STRING" id="2094558.A0A314XQX9"/>
<keyword evidence="8 12" id="KW-0472">Membrane</keyword>
<feature type="compositionally biased region" description="Basic residues" evidence="11">
    <location>
        <begin position="629"/>
        <end position="641"/>
    </location>
</feature>
<keyword evidence="16" id="KW-1185">Reference proteome</keyword>
<evidence type="ECO:0000256" key="1">
    <source>
        <dbReference type="ARBA" id="ARBA00004251"/>
    </source>
</evidence>
<evidence type="ECO:0000256" key="12">
    <source>
        <dbReference type="SAM" id="Phobius"/>
    </source>
</evidence>
<keyword evidence="10" id="KW-0278">Fertilization</keyword>
<evidence type="ECO:0000256" key="4">
    <source>
        <dbReference type="ARBA" id="ARBA00022692"/>
    </source>
</evidence>
<protein>
    <submittedName>
        <fullName evidence="15">Protein HAPLESS 2</fullName>
    </submittedName>
</protein>
<keyword evidence="3" id="KW-1003">Cell membrane</keyword>
<keyword evidence="5 13" id="KW-0732">Signal</keyword>
<dbReference type="Proteomes" id="UP000250321">
    <property type="component" value="Unassembled WGS sequence"/>
</dbReference>
<evidence type="ECO:0000256" key="11">
    <source>
        <dbReference type="SAM" id="MobiDB-lite"/>
    </source>
</evidence>
<feature type="signal peptide" evidence="13">
    <location>
        <begin position="1"/>
        <end position="30"/>
    </location>
</feature>
<keyword evidence="6 12" id="KW-1133">Transmembrane helix</keyword>
<evidence type="ECO:0000256" key="10">
    <source>
        <dbReference type="ARBA" id="ARBA00023279"/>
    </source>
</evidence>
<dbReference type="EMBL" id="PJQY01002086">
    <property type="protein sequence ID" value="PQP96581.1"/>
    <property type="molecule type" value="Genomic_DNA"/>
</dbReference>
<evidence type="ECO:0000256" key="7">
    <source>
        <dbReference type="ARBA" id="ARBA00023121"/>
    </source>
</evidence>
<evidence type="ECO:0000313" key="16">
    <source>
        <dbReference type="Proteomes" id="UP000250321"/>
    </source>
</evidence>
<dbReference type="InterPro" id="IPR040326">
    <property type="entry name" value="HAP2/GCS1"/>
</dbReference>
<feature type="domain" description="Generative cell specific-1/HAP2" evidence="14">
    <location>
        <begin position="50"/>
        <end position="135"/>
    </location>
</feature>
<feature type="chain" id="PRO_5016395670" evidence="13">
    <location>
        <begin position="31"/>
        <end position="667"/>
    </location>
</feature>
<keyword evidence="4 12" id="KW-0812">Transmembrane</keyword>
<evidence type="ECO:0000256" key="6">
    <source>
        <dbReference type="ARBA" id="ARBA00022989"/>
    </source>
</evidence>